<evidence type="ECO:0000259" key="9">
    <source>
        <dbReference type="PROSITE" id="PS51755"/>
    </source>
</evidence>
<evidence type="ECO:0000256" key="3">
    <source>
        <dbReference type="ARBA" id="ARBA00023015"/>
    </source>
</evidence>
<keyword evidence="1 6" id="KW-0597">Phosphoprotein</keyword>
<feature type="domain" description="Response regulatory" evidence="8">
    <location>
        <begin position="5"/>
        <end position="119"/>
    </location>
</feature>
<dbReference type="InterPro" id="IPR001867">
    <property type="entry name" value="OmpR/PhoB-type_DNA-bd"/>
</dbReference>
<evidence type="ECO:0000256" key="6">
    <source>
        <dbReference type="PROSITE-ProRule" id="PRU00169"/>
    </source>
</evidence>
<evidence type="ECO:0000256" key="1">
    <source>
        <dbReference type="ARBA" id="ARBA00022553"/>
    </source>
</evidence>
<dbReference type="AlphaFoldDB" id="A0A1L3GG17"/>
<evidence type="ECO:0000256" key="2">
    <source>
        <dbReference type="ARBA" id="ARBA00023012"/>
    </source>
</evidence>
<dbReference type="GO" id="GO:0000156">
    <property type="term" value="F:phosphorelay response regulator activity"/>
    <property type="evidence" value="ECO:0007669"/>
    <property type="project" value="TreeGrafter"/>
</dbReference>
<proteinExistence type="predicted"/>
<keyword evidence="3" id="KW-0805">Transcription regulation</keyword>
<dbReference type="PANTHER" id="PTHR48111">
    <property type="entry name" value="REGULATOR OF RPOS"/>
    <property type="match status" value="1"/>
</dbReference>
<dbReference type="InterPro" id="IPR036388">
    <property type="entry name" value="WH-like_DNA-bd_sf"/>
</dbReference>
<dbReference type="Gene3D" id="1.10.10.10">
    <property type="entry name" value="Winged helix-like DNA-binding domain superfamily/Winged helix DNA-binding domain"/>
    <property type="match status" value="1"/>
</dbReference>
<dbReference type="GO" id="GO:0006355">
    <property type="term" value="P:regulation of DNA-templated transcription"/>
    <property type="evidence" value="ECO:0007669"/>
    <property type="project" value="InterPro"/>
</dbReference>
<name>A0A1L3GG17_SYNAC</name>
<dbReference type="SUPFAM" id="SSF46894">
    <property type="entry name" value="C-terminal effector domain of the bipartite response regulators"/>
    <property type="match status" value="1"/>
</dbReference>
<evidence type="ECO:0000256" key="5">
    <source>
        <dbReference type="ARBA" id="ARBA00023163"/>
    </source>
</evidence>
<dbReference type="Pfam" id="PF00486">
    <property type="entry name" value="Trans_reg_C"/>
    <property type="match status" value="1"/>
</dbReference>
<evidence type="ECO:0000259" key="8">
    <source>
        <dbReference type="PROSITE" id="PS50110"/>
    </source>
</evidence>
<dbReference type="Proteomes" id="UP000182264">
    <property type="component" value="Chromosome"/>
</dbReference>
<dbReference type="GO" id="GO:0032993">
    <property type="term" value="C:protein-DNA complex"/>
    <property type="evidence" value="ECO:0007669"/>
    <property type="project" value="TreeGrafter"/>
</dbReference>
<dbReference type="Gene3D" id="3.40.50.2300">
    <property type="match status" value="1"/>
</dbReference>
<organism evidence="10 11">
    <name type="scientific">Syntrophotalea acetylenica</name>
    <name type="common">Pelobacter acetylenicus</name>
    <dbReference type="NCBI Taxonomy" id="29542"/>
    <lineage>
        <taxon>Bacteria</taxon>
        <taxon>Pseudomonadati</taxon>
        <taxon>Thermodesulfobacteriota</taxon>
        <taxon>Desulfuromonadia</taxon>
        <taxon>Desulfuromonadales</taxon>
        <taxon>Syntrophotaleaceae</taxon>
        <taxon>Syntrophotalea</taxon>
    </lineage>
</organism>
<keyword evidence="11" id="KW-1185">Reference proteome</keyword>
<evidence type="ECO:0000313" key="10">
    <source>
        <dbReference type="EMBL" id="APG24820.1"/>
    </source>
</evidence>
<dbReference type="InterPro" id="IPR039420">
    <property type="entry name" value="WalR-like"/>
</dbReference>
<dbReference type="SUPFAM" id="SSF52172">
    <property type="entry name" value="CheY-like"/>
    <property type="match status" value="1"/>
</dbReference>
<dbReference type="PANTHER" id="PTHR48111:SF11">
    <property type="entry name" value="TWO-COMPONENT RESPONSE REGULATOR"/>
    <property type="match status" value="1"/>
</dbReference>
<dbReference type="SMART" id="SM00862">
    <property type="entry name" value="Trans_reg_C"/>
    <property type="match status" value="1"/>
</dbReference>
<protein>
    <submittedName>
        <fullName evidence="10">DNA-binding response regulator</fullName>
    </submittedName>
</protein>
<feature type="DNA-binding region" description="OmpR/PhoB-type" evidence="7">
    <location>
        <begin position="136"/>
        <end position="235"/>
    </location>
</feature>
<gene>
    <name evidence="10" type="ORF">A7E75_07120</name>
</gene>
<dbReference type="GO" id="GO:0005829">
    <property type="term" value="C:cytosol"/>
    <property type="evidence" value="ECO:0007669"/>
    <property type="project" value="TreeGrafter"/>
</dbReference>
<dbReference type="RefSeq" id="WP_072286666.1">
    <property type="nucleotide sequence ID" value="NZ_CP015518.1"/>
</dbReference>
<dbReference type="FunFam" id="3.40.50.2300:FF:000001">
    <property type="entry name" value="DNA-binding response regulator PhoB"/>
    <property type="match status" value="1"/>
</dbReference>
<accession>A0A1L3GG17</accession>
<evidence type="ECO:0000256" key="7">
    <source>
        <dbReference type="PROSITE-ProRule" id="PRU01091"/>
    </source>
</evidence>
<dbReference type="InterPro" id="IPR016032">
    <property type="entry name" value="Sig_transdc_resp-reg_C-effctor"/>
</dbReference>
<keyword evidence="4 7" id="KW-0238">DNA-binding</keyword>
<feature type="domain" description="OmpR/PhoB-type" evidence="9">
    <location>
        <begin position="136"/>
        <end position="235"/>
    </location>
</feature>
<dbReference type="CDD" id="cd00383">
    <property type="entry name" value="trans_reg_C"/>
    <property type="match status" value="1"/>
</dbReference>
<feature type="modified residue" description="4-aspartylphosphate" evidence="6">
    <location>
        <position position="54"/>
    </location>
</feature>
<dbReference type="InterPro" id="IPR001789">
    <property type="entry name" value="Sig_transdc_resp-reg_receiver"/>
</dbReference>
<keyword evidence="2" id="KW-0902">Two-component regulatory system</keyword>
<reference evidence="10 11" key="1">
    <citation type="journal article" date="2017" name="Genome Announc.">
        <title>Complete Genome Sequences of Two Acetylene-Fermenting Pelobacter acetylenicus Strains.</title>
        <authorList>
            <person name="Sutton J.M."/>
            <person name="Baesman S.M."/>
            <person name="Fierst J.L."/>
            <person name="Poret-Peterson A.T."/>
            <person name="Oremland R.S."/>
            <person name="Dunlap D.S."/>
            <person name="Akob D.M."/>
        </authorList>
    </citation>
    <scope>NUCLEOTIDE SEQUENCE [LARGE SCALE GENOMIC DNA]</scope>
    <source>
        <strain evidence="10 11">DSM 3247</strain>
    </source>
</reference>
<dbReference type="PROSITE" id="PS50110">
    <property type="entry name" value="RESPONSE_REGULATORY"/>
    <property type="match status" value="1"/>
</dbReference>
<dbReference type="EMBL" id="CP015518">
    <property type="protein sequence ID" value="APG24820.1"/>
    <property type="molecule type" value="Genomic_DNA"/>
</dbReference>
<dbReference type="GO" id="GO:0000976">
    <property type="term" value="F:transcription cis-regulatory region binding"/>
    <property type="evidence" value="ECO:0007669"/>
    <property type="project" value="TreeGrafter"/>
</dbReference>
<sequence>MSPVRILVAEDERHIREGLVDLLVAEGYLVEDAADGEAALQRLTDSCFDLVLLDIMMPRRSGFDVCREIRRRNLPLAVIMLTAKGEEVDKVVGLELGADDYITKPFGTHELRARIAAVLRRTCRQPLPCDDPPALPSTIHIGTACIDRKCYRGRLAGRQFSLTPREMVLLETFFTHPDEVLSRDMLLDAAWGIRYQGTTRTLDQHIAQLRKKIEPDPAAPRVIVTVHGIGYRYAVTSGSC</sequence>
<dbReference type="PROSITE" id="PS51755">
    <property type="entry name" value="OMPR_PHOB"/>
    <property type="match status" value="1"/>
</dbReference>
<dbReference type="CDD" id="cd17574">
    <property type="entry name" value="REC_OmpR"/>
    <property type="match status" value="1"/>
</dbReference>
<dbReference type="InterPro" id="IPR011006">
    <property type="entry name" value="CheY-like_superfamily"/>
</dbReference>
<evidence type="ECO:0000313" key="11">
    <source>
        <dbReference type="Proteomes" id="UP000182264"/>
    </source>
</evidence>
<dbReference type="Pfam" id="PF00072">
    <property type="entry name" value="Response_reg"/>
    <property type="match status" value="1"/>
</dbReference>
<keyword evidence="5" id="KW-0804">Transcription</keyword>
<evidence type="ECO:0000256" key="4">
    <source>
        <dbReference type="ARBA" id="ARBA00023125"/>
    </source>
</evidence>
<dbReference type="SMART" id="SM00448">
    <property type="entry name" value="REC"/>
    <property type="match status" value="1"/>
</dbReference>